<dbReference type="AlphaFoldDB" id="A0A447KWQ7"/>
<name>A0A447KWQ7_SEROD</name>
<dbReference type="KEGG" id="sof:NCTC11214_04011"/>
<accession>A0A447KWQ7</accession>
<dbReference type="EMBL" id="LR134117">
    <property type="protein sequence ID" value="VDZ62153.1"/>
    <property type="molecule type" value="Genomic_DNA"/>
</dbReference>
<sequence length="72" mass="8278">MKDAITTSPPCSMTKSANICLVCLKQANHEHIKNLDHETYRQASFHIGQISSLRHEDYVEIFRKIETPIMCC</sequence>
<gene>
    <name evidence="1" type="ORF">NCTC11214_04011</name>
</gene>
<evidence type="ECO:0000313" key="1">
    <source>
        <dbReference type="EMBL" id="VDZ62153.1"/>
    </source>
</evidence>
<protein>
    <submittedName>
        <fullName evidence="1">Uncharacterized protein</fullName>
    </submittedName>
</protein>
<dbReference type="Proteomes" id="UP000281391">
    <property type="component" value="Chromosome"/>
</dbReference>
<reference evidence="1 2" key="1">
    <citation type="submission" date="2018-12" db="EMBL/GenBank/DDBJ databases">
        <authorList>
            <consortium name="Pathogen Informatics"/>
        </authorList>
    </citation>
    <scope>NUCLEOTIDE SEQUENCE [LARGE SCALE GENOMIC DNA]</scope>
    <source>
        <strain evidence="1 2">NCTC11214</strain>
    </source>
</reference>
<organism evidence="1 2">
    <name type="scientific">Serratia odorifera</name>
    <dbReference type="NCBI Taxonomy" id="618"/>
    <lineage>
        <taxon>Bacteria</taxon>
        <taxon>Pseudomonadati</taxon>
        <taxon>Pseudomonadota</taxon>
        <taxon>Gammaproteobacteria</taxon>
        <taxon>Enterobacterales</taxon>
        <taxon>Yersiniaceae</taxon>
        <taxon>Serratia</taxon>
    </lineage>
</organism>
<proteinExistence type="predicted"/>
<evidence type="ECO:0000313" key="2">
    <source>
        <dbReference type="Proteomes" id="UP000281391"/>
    </source>
</evidence>